<keyword evidence="2" id="KW-1185">Reference proteome</keyword>
<evidence type="ECO:0000313" key="2">
    <source>
        <dbReference type="Proteomes" id="UP000693946"/>
    </source>
</evidence>
<dbReference type="Proteomes" id="UP000693946">
    <property type="component" value="Linkage Group LG11"/>
</dbReference>
<sequence length="120" mass="13792">MDSTAREQKQVSKIGLFAWISEHEKLTRGQLRKLKIKTTALLRYYHEQGNYEVSSESLHLHFTWRGSDGGLKTSGITTKAVRRLIQKHRPPSQRSLMQLTTLDPEITTHLNSMCSTKGQR</sequence>
<organism evidence="1 2">
    <name type="scientific">Solea senegalensis</name>
    <name type="common">Senegalese sole</name>
    <dbReference type="NCBI Taxonomy" id="28829"/>
    <lineage>
        <taxon>Eukaryota</taxon>
        <taxon>Metazoa</taxon>
        <taxon>Chordata</taxon>
        <taxon>Craniata</taxon>
        <taxon>Vertebrata</taxon>
        <taxon>Euteleostomi</taxon>
        <taxon>Actinopterygii</taxon>
        <taxon>Neopterygii</taxon>
        <taxon>Teleostei</taxon>
        <taxon>Neoteleostei</taxon>
        <taxon>Acanthomorphata</taxon>
        <taxon>Carangaria</taxon>
        <taxon>Pleuronectiformes</taxon>
        <taxon>Pleuronectoidei</taxon>
        <taxon>Soleidae</taxon>
        <taxon>Solea</taxon>
    </lineage>
</organism>
<dbReference type="EMBL" id="JAGKHQ010000003">
    <property type="protein sequence ID" value="KAG7519295.1"/>
    <property type="molecule type" value="Genomic_DNA"/>
</dbReference>
<evidence type="ECO:0000313" key="1">
    <source>
        <dbReference type="EMBL" id="KAG7519295.1"/>
    </source>
</evidence>
<proteinExistence type="predicted"/>
<dbReference type="AlphaFoldDB" id="A0AAV6SMM9"/>
<reference evidence="1 2" key="1">
    <citation type="journal article" date="2021" name="Sci. Rep.">
        <title>Chromosome anchoring in Senegalese sole (Solea senegalensis) reveals sex-associated markers and genome rearrangements in flatfish.</title>
        <authorList>
            <person name="Guerrero-Cozar I."/>
            <person name="Gomez-Garrido J."/>
            <person name="Berbel C."/>
            <person name="Martinez-Blanch J.F."/>
            <person name="Alioto T."/>
            <person name="Claros M.G."/>
            <person name="Gagnaire P.A."/>
            <person name="Manchado M."/>
        </authorList>
    </citation>
    <scope>NUCLEOTIDE SEQUENCE [LARGE SCALE GENOMIC DNA]</scope>
    <source>
        <strain evidence="1">Sse05_10M</strain>
    </source>
</reference>
<name>A0AAV6SMM9_SOLSE</name>
<comment type="caution">
    <text evidence="1">The sequence shown here is derived from an EMBL/GenBank/DDBJ whole genome shotgun (WGS) entry which is preliminary data.</text>
</comment>
<accession>A0AAV6SMM9</accession>
<protein>
    <submittedName>
        <fullName evidence="1">Uncharacterized protein</fullName>
    </submittedName>
</protein>
<gene>
    <name evidence="1" type="ORF">JOB18_005547</name>
</gene>